<organism evidence="1 2">
    <name type="scientific">Coregonus suidteri</name>
    <dbReference type="NCBI Taxonomy" id="861788"/>
    <lineage>
        <taxon>Eukaryota</taxon>
        <taxon>Metazoa</taxon>
        <taxon>Chordata</taxon>
        <taxon>Craniata</taxon>
        <taxon>Vertebrata</taxon>
        <taxon>Euteleostomi</taxon>
        <taxon>Actinopterygii</taxon>
        <taxon>Neopterygii</taxon>
        <taxon>Teleostei</taxon>
        <taxon>Protacanthopterygii</taxon>
        <taxon>Salmoniformes</taxon>
        <taxon>Salmonidae</taxon>
        <taxon>Coregoninae</taxon>
        <taxon>Coregonus</taxon>
    </lineage>
</organism>
<comment type="caution">
    <text evidence="1">The sequence shown here is derived from an EMBL/GenBank/DDBJ whole genome shotgun (WGS) entry which is preliminary data.</text>
</comment>
<dbReference type="AlphaFoldDB" id="A0AAN8R2H9"/>
<protein>
    <submittedName>
        <fullName evidence="1">Uncharacterized protein</fullName>
    </submittedName>
</protein>
<name>A0AAN8R2H9_9TELE</name>
<evidence type="ECO:0000313" key="2">
    <source>
        <dbReference type="Proteomes" id="UP001356427"/>
    </source>
</evidence>
<reference evidence="1 2" key="1">
    <citation type="submission" date="2021-04" db="EMBL/GenBank/DDBJ databases">
        <authorList>
            <person name="De Guttry C."/>
            <person name="Zahm M."/>
            <person name="Klopp C."/>
            <person name="Cabau C."/>
            <person name="Louis A."/>
            <person name="Berthelot C."/>
            <person name="Parey E."/>
            <person name="Roest Crollius H."/>
            <person name="Montfort J."/>
            <person name="Robinson-Rechavi M."/>
            <person name="Bucao C."/>
            <person name="Bouchez O."/>
            <person name="Gislard M."/>
            <person name="Lluch J."/>
            <person name="Milhes M."/>
            <person name="Lampietro C."/>
            <person name="Lopez Roques C."/>
            <person name="Donnadieu C."/>
            <person name="Braasch I."/>
            <person name="Desvignes T."/>
            <person name="Postlethwait J."/>
            <person name="Bobe J."/>
            <person name="Wedekind C."/>
            <person name="Guiguen Y."/>
        </authorList>
    </citation>
    <scope>NUCLEOTIDE SEQUENCE [LARGE SCALE GENOMIC DNA]</scope>
    <source>
        <strain evidence="1">Cs_M1</strain>
        <tissue evidence="1">Blood</tissue>
    </source>
</reference>
<gene>
    <name evidence="1" type="ORF">J4Q44_G00068460</name>
</gene>
<dbReference type="Proteomes" id="UP001356427">
    <property type="component" value="Unassembled WGS sequence"/>
</dbReference>
<proteinExistence type="predicted"/>
<dbReference type="EMBL" id="JAGTTL010000005">
    <property type="protein sequence ID" value="KAK6322054.1"/>
    <property type="molecule type" value="Genomic_DNA"/>
</dbReference>
<sequence>MDVRHYGWRIHTNNHRTAAFYVTSQCTSRMFSCWPSLYPPHRNNLRQARNRSVVRNRG</sequence>
<accession>A0AAN8R2H9</accession>
<keyword evidence="2" id="KW-1185">Reference proteome</keyword>
<evidence type="ECO:0000313" key="1">
    <source>
        <dbReference type="EMBL" id="KAK6322054.1"/>
    </source>
</evidence>